<dbReference type="OrthoDB" id="2970872at2"/>
<name>A0A2N0YYC2_9BACI</name>
<proteinExistence type="predicted"/>
<dbReference type="InterPro" id="IPR019668">
    <property type="entry name" value="Uncharacterised_YtzC"/>
</dbReference>
<reference evidence="2 3" key="1">
    <citation type="journal article" date="2003" name="Int. J. Syst. Evol. Microbiol.">
        <title>Bacillus nealsonii sp. nov., isolated from a spacecraft-assembly facility, whose spores are gamma-radiation resistant.</title>
        <authorList>
            <person name="Venkateswaran K."/>
            <person name="Kempf M."/>
            <person name="Chen F."/>
            <person name="Satomi M."/>
            <person name="Nicholson W."/>
            <person name="Kern R."/>
        </authorList>
    </citation>
    <scope>NUCLEOTIDE SEQUENCE [LARGE SCALE GENOMIC DNA]</scope>
    <source>
        <strain evidence="2 3">FO-92</strain>
    </source>
</reference>
<organism evidence="2 3">
    <name type="scientific">Niallia nealsonii</name>
    <dbReference type="NCBI Taxonomy" id="115979"/>
    <lineage>
        <taxon>Bacteria</taxon>
        <taxon>Bacillati</taxon>
        <taxon>Bacillota</taxon>
        <taxon>Bacilli</taxon>
        <taxon>Bacillales</taxon>
        <taxon>Bacillaceae</taxon>
        <taxon>Niallia</taxon>
    </lineage>
</organism>
<feature type="coiled-coil region" evidence="1">
    <location>
        <begin position="4"/>
        <end position="31"/>
    </location>
</feature>
<evidence type="ECO:0000313" key="2">
    <source>
        <dbReference type="EMBL" id="PKG22252.1"/>
    </source>
</evidence>
<dbReference type="Pfam" id="PF10732">
    <property type="entry name" value="DUF2524"/>
    <property type="match status" value="1"/>
</dbReference>
<keyword evidence="1" id="KW-0175">Coiled coil</keyword>
<gene>
    <name evidence="2" type="ORF">CWS01_18310</name>
</gene>
<protein>
    <submittedName>
        <fullName evidence="2">DUF2524 domain-containing protein</fullName>
    </submittedName>
</protein>
<evidence type="ECO:0000256" key="1">
    <source>
        <dbReference type="SAM" id="Coils"/>
    </source>
</evidence>
<comment type="caution">
    <text evidence="2">The sequence shown here is derived from an EMBL/GenBank/DDBJ whole genome shotgun (WGS) entry which is preliminary data.</text>
</comment>
<dbReference type="EMBL" id="PISE01000045">
    <property type="protein sequence ID" value="PKG22252.1"/>
    <property type="molecule type" value="Genomic_DNA"/>
</dbReference>
<dbReference type="Proteomes" id="UP000233375">
    <property type="component" value="Unassembled WGS sequence"/>
</dbReference>
<dbReference type="AlphaFoldDB" id="A0A2N0YYC2"/>
<dbReference type="RefSeq" id="WP_101178649.1">
    <property type="nucleotide sequence ID" value="NZ_PISE01000045.1"/>
</dbReference>
<evidence type="ECO:0000313" key="3">
    <source>
        <dbReference type="Proteomes" id="UP000233375"/>
    </source>
</evidence>
<keyword evidence="3" id="KW-1185">Reference proteome</keyword>
<sequence length="87" mass="10444">MATRQSVNELIERCTDVLNNAQEQCKESSLQEHYNNEQYIEAQVDLEQVYNDLHTMDHSANQQQREQLHRMRLQIEQMQNKMTLQSH</sequence>
<accession>A0A2N0YYC2</accession>